<dbReference type="Pfam" id="PF17291">
    <property type="entry name" value="M60-like_N"/>
    <property type="match status" value="1"/>
</dbReference>
<sequence length="98" mass="10947">MTTQQTFSVPYTKQWTTTGWYALPGQTITLTRQDNSSATASIKLNYHRSNTNRAYQQKVYRGPLELAQQRLSIASGETVTFSTPYGGPVYLYLEGSAS</sequence>
<evidence type="ECO:0000259" key="1">
    <source>
        <dbReference type="PROSITE" id="PS51723"/>
    </source>
</evidence>
<proteinExistence type="predicted"/>
<dbReference type="EMBL" id="LDOV01000116">
    <property type="protein sequence ID" value="KLU98352.1"/>
    <property type="molecule type" value="Genomic_DNA"/>
</dbReference>
<name>A0A0J1GF68_9GAMM</name>
<dbReference type="Gene3D" id="2.60.120.1250">
    <property type="entry name" value="Peptidase M60, enhancin-like domain 1"/>
    <property type="match status" value="1"/>
</dbReference>
<dbReference type="AlphaFoldDB" id="A0A0J1GF68"/>
<dbReference type="InterPro" id="IPR031161">
    <property type="entry name" value="Peptidase_M60_dom"/>
</dbReference>
<gene>
    <name evidence="2" type="ORF">ABT58_23280</name>
</gene>
<dbReference type="InterPro" id="IPR035423">
    <property type="entry name" value="M60-like_N"/>
</dbReference>
<reference evidence="2 3" key="1">
    <citation type="submission" date="2015-05" db="EMBL/GenBank/DDBJ databases">
        <title>Photobacterium galathea sp. nov.</title>
        <authorList>
            <person name="Machado H."/>
            <person name="Gram L."/>
        </authorList>
    </citation>
    <scope>NUCLEOTIDE SEQUENCE [LARGE SCALE GENOMIC DNA]</scope>
    <source>
        <strain evidence="2 3">DSM 25995</strain>
    </source>
</reference>
<dbReference type="PATRIC" id="fig|754436.4.peg.4864"/>
<accession>A0A0J1GF68</accession>
<dbReference type="Proteomes" id="UP000036426">
    <property type="component" value="Unassembled WGS sequence"/>
</dbReference>
<organism evidence="2 3">
    <name type="scientific">Photobacterium aphoticum</name>
    <dbReference type="NCBI Taxonomy" id="754436"/>
    <lineage>
        <taxon>Bacteria</taxon>
        <taxon>Pseudomonadati</taxon>
        <taxon>Pseudomonadota</taxon>
        <taxon>Gammaproteobacteria</taxon>
        <taxon>Vibrionales</taxon>
        <taxon>Vibrionaceae</taxon>
        <taxon>Photobacterium</taxon>
    </lineage>
</organism>
<keyword evidence="3" id="KW-1185">Reference proteome</keyword>
<comment type="caution">
    <text evidence="2">The sequence shown here is derived from an EMBL/GenBank/DDBJ whole genome shotgun (WGS) entry which is preliminary data.</text>
</comment>
<evidence type="ECO:0000313" key="3">
    <source>
        <dbReference type="Proteomes" id="UP000036426"/>
    </source>
</evidence>
<dbReference type="PROSITE" id="PS51723">
    <property type="entry name" value="PEPTIDASE_M60"/>
    <property type="match status" value="1"/>
</dbReference>
<protein>
    <recommendedName>
        <fullName evidence="1">Peptidase M60 domain-containing protein</fullName>
    </recommendedName>
</protein>
<evidence type="ECO:0000313" key="2">
    <source>
        <dbReference type="EMBL" id="KLU98352.1"/>
    </source>
</evidence>
<feature type="domain" description="Peptidase M60" evidence="1">
    <location>
        <begin position="13"/>
        <end position="98"/>
    </location>
</feature>
<feature type="non-terminal residue" evidence="2">
    <location>
        <position position="98"/>
    </location>
</feature>